<keyword evidence="5" id="KW-0442">Lipid degradation</keyword>
<dbReference type="Gene3D" id="3.40.50.1110">
    <property type="entry name" value="SGNH hydrolase"/>
    <property type="match status" value="1"/>
</dbReference>
<evidence type="ECO:0000256" key="5">
    <source>
        <dbReference type="ARBA" id="ARBA00022963"/>
    </source>
</evidence>
<dbReference type="Proteomes" id="UP001497522">
    <property type="component" value="Chromosome 1"/>
</dbReference>
<evidence type="ECO:0000256" key="2">
    <source>
        <dbReference type="ARBA" id="ARBA00022525"/>
    </source>
</evidence>
<dbReference type="PANTHER" id="PTHR45650">
    <property type="entry name" value="GDSL-LIKE LIPASE/ACYLHYDROLASE-RELATED"/>
    <property type="match status" value="1"/>
</dbReference>
<evidence type="ECO:0000313" key="7">
    <source>
        <dbReference type="Proteomes" id="UP001497522"/>
    </source>
</evidence>
<proteinExistence type="predicted"/>
<keyword evidence="2" id="KW-0964">Secreted</keyword>
<keyword evidence="7" id="KW-1185">Reference proteome</keyword>
<comment type="subcellular location">
    <subcellularLocation>
        <location evidence="1">Secreted</location>
    </subcellularLocation>
</comment>
<name>A0ABP1A6M9_9BRYO</name>
<evidence type="ECO:0000256" key="3">
    <source>
        <dbReference type="ARBA" id="ARBA00022729"/>
    </source>
</evidence>
<keyword evidence="5" id="KW-0443">Lipid metabolism</keyword>
<gene>
    <name evidence="6" type="ORF">CSSPJE1EN2_LOCUS1181</name>
</gene>
<dbReference type="InterPro" id="IPR051238">
    <property type="entry name" value="GDSL_esterase/lipase"/>
</dbReference>
<keyword evidence="3" id="KW-0732">Signal</keyword>
<protein>
    <submittedName>
        <fullName evidence="6">Uncharacterized protein</fullName>
    </submittedName>
</protein>
<sequence length="174" mass="18532">MTACTRVFAETSKNMLMVRLALHIDSADLSTFGGFLSTSEAIRIEYPVPVLHPSATGPNILQGVNYASADAGILDNTGSIFTAYSLRMRKITVANIGSTGCTSSELSTRSTSGSCVSSIQDSAMIFNAALKPMTEELQAELPGSTIVYIKSFSIVMNIINNAASYSTTSFYCIQ</sequence>
<dbReference type="InterPro" id="IPR036514">
    <property type="entry name" value="SGNH_hydro_sf"/>
</dbReference>
<organism evidence="6 7">
    <name type="scientific">Sphagnum jensenii</name>
    <dbReference type="NCBI Taxonomy" id="128206"/>
    <lineage>
        <taxon>Eukaryota</taxon>
        <taxon>Viridiplantae</taxon>
        <taxon>Streptophyta</taxon>
        <taxon>Embryophyta</taxon>
        <taxon>Bryophyta</taxon>
        <taxon>Sphagnophytina</taxon>
        <taxon>Sphagnopsida</taxon>
        <taxon>Sphagnales</taxon>
        <taxon>Sphagnaceae</taxon>
        <taxon>Sphagnum</taxon>
    </lineage>
</organism>
<keyword evidence="4" id="KW-0378">Hydrolase</keyword>
<accession>A0ABP1A6M9</accession>
<evidence type="ECO:0000313" key="6">
    <source>
        <dbReference type="EMBL" id="CAK9858186.1"/>
    </source>
</evidence>
<reference evidence="6 7" key="1">
    <citation type="submission" date="2024-03" db="EMBL/GenBank/DDBJ databases">
        <authorList>
            <consortium name="ELIXIR-Norway"/>
            <consortium name="Elixir Norway"/>
        </authorList>
    </citation>
    <scope>NUCLEOTIDE SEQUENCE [LARGE SCALE GENOMIC DNA]</scope>
</reference>
<evidence type="ECO:0000256" key="4">
    <source>
        <dbReference type="ARBA" id="ARBA00022801"/>
    </source>
</evidence>
<dbReference type="EMBL" id="OZ023702">
    <property type="protein sequence ID" value="CAK9858186.1"/>
    <property type="molecule type" value="Genomic_DNA"/>
</dbReference>
<evidence type="ECO:0000256" key="1">
    <source>
        <dbReference type="ARBA" id="ARBA00004613"/>
    </source>
</evidence>